<evidence type="ECO:0000313" key="1">
    <source>
        <dbReference type="EMBL" id="SPC34829.1"/>
    </source>
</evidence>
<evidence type="ECO:0000313" key="2">
    <source>
        <dbReference type="Proteomes" id="UP000236248"/>
    </source>
</evidence>
<proteinExistence type="predicted"/>
<organism evidence="1 2">
    <name type="scientific">Candidatus Nitrosocaldus cavascurensis</name>
    <dbReference type="NCBI Taxonomy" id="2058097"/>
    <lineage>
        <taxon>Archaea</taxon>
        <taxon>Nitrososphaerota</taxon>
        <taxon>Nitrososphaeria</taxon>
        <taxon>Candidatus Nitrosocaldales</taxon>
        <taxon>Candidatus Nitrosocaldaceae</taxon>
        <taxon>Candidatus Nitrosocaldus</taxon>
    </lineage>
</organism>
<name>A0A2K5AT77_9ARCH</name>
<dbReference type="GeneID" id="55636313"/>
<dbReference type="RefSeq" id="WP_158648652.1">
    <property type="nucleotide sequence ID" value="NZ_LT981265.1"/>
</dbReference>
<dbReference type="Proteomes" id="UP000236248">
    <property type="component" value="Chromosome NCAV"/>
</dbReference>
<keyword evidence="2" id="KW-1185">Reference proteome</keyword>
<dbReference type="EMBL" id="LT981265">
    <property type="protein sequence ID" value="SPC34829.1"/>
    <property type="molecule type" value="Genomic_DNA"/>
</dbReference>
<gene>
    <name evidence="1" type="ORF">NCAV_1666</name>
</gene>
<protein>
    <submittedName>
        <fullName evidence="1">Transposase</fullName>
    </submittedName>
</protein>
<accession>A0A2K5AT77</accession>
<sequence length="53" mass="6330">MDGRKEAKAWIAYRWMAESAFSAFKCIFGEHVRAVRWKNMVREPMLKTSIYKC</sequence>
<dbReference type="KEGG" id="ncv:NCAV_1666"/>
<reference evidence="2" key="1">
    <citation type="submission" date="2018-01" db="EMBL/GenBank/DDBJ databases">
        <authorList>
            <person name="Kerou L M."/>
        </authorList>
    </citation>
    <scope>NUCLEOTIDE SEQUENCE [LARGE SCALE GENOMIC DNA]</scope>
    <source>
        <strain evidence="2">SCU2</strain>
    </source>
</reference>
<dbReference type="AlphaFoldDB" id="A0A2K5AT77"/>